<protein>
    <submittedName>
        <fullName evidence="5">U32 family peptidase</fullName>
    </submittedName>
</protein>
<dbReference type="GO" id="GO:0006508">
    <property type="term" value="P:proteolysis"/>
    <property type="evidence" value="ECO:0007669"/>
    <property type="project" value="UniProtKB-KW"/>
</dbReference>
<dbReference type="InterPro" id="IPR032525">
    <property type="entry name" value="Peptidase_U32_C"/>
</dbReference>
<sequence length="395" mass="43728">MAELLAPAGDTEKLKTALHFGADAVYAGGGFSLRADRSMDEKLEEGIALTHAAGKKFYAAVNIYARDEDFPALKAHIKRLGELKADGIIAADAGIISLIKELLPDMPVHLSTQANTTNARAAAFWVRQGVRRIVAAREMSLEEIRRLREALPPEAEIECFVHGAMCMAYSGRCLLSDFLTGRSANRGDCAQPCRWEYTLTAGGETPLTLGQSERGSYILNSADMCMVEHLQELLDAGVSSFKIEGRMKTRYYCASATFAYRLALDAALKGLPVPEAAKSEVFKHSHRDYCTGFYFGAARQSVLTSRPQKEYEFVGIIEGKEDGFYLVEQRGRFKEGEELETLCAAPENSGKTFLVQEMYGENGERIADAKRVCEKVRLRCPLPLEAGDMLRRRRI</sequence>
<dbReference type="Pfam" id="PF01136">
    <property type="entry name" value="Peptidase_U32"/>
    <property type="match status" value="1"/>
</dbReference>
<dbReference type="GO" id="GO:0008233">
    <property type="term" value="F:peptidase activity"/>
    <property type="evidence" value="ECO:0007669"/>
    <property type="project" value="UniProtKB-KW"/>
</dbReference>
<dbReference type="InterPro" id="IPR051454">
    <property type="entry name" value="RNA/ubiquinone_mod_enzymes"/>
</dbReference>
<dbReference type="InterPro" id="IPR001539">
    <property type="entry name" value="Peptidase_U32"/>
</dbReference>
<feature type="domain" description="Peptidase family U32 C-terminal" evidence="4">
    <location>
        <begin position="310"/>
        <end position="391"/>
    </location>
</feature>
<reference evidence="5" key="2">
    <citation type="journal article" date="2021" name="PeerJ">
        <title>Extensive microbial diversity within the chicken gut microbiome revealed by metagenomics and culture.</title>
        <authorList>
            <person name="Gilroy R."/>
            <person name="Ravi A."/>
            <person name="Getino M."/>
            <person name="Pursley I."/>
            <person name="Horton D.L."/>
            <person name="Alikhan N.F."/>
            <person name="Baker D."/>
            <person name="Gharbi K."/>
            <person name="Hall N."/>
            <person name="Watson M."/>
            <person name="Adriaenssens E.M."/>
            <person name="Foster-Nyarko E."/>
            <person name="Jarju S."/>
            <person name="Secka A."/>
            <person name="Antonio M."/>
            <person name="Oren A."/>
            <person name="Chaudhuri R.R."/>
            <person name="La Ragione R."/>
            <person name="Hildebrand F."/>
            <person name="Pallen M.J."/>
        </authorList>
    </citation>
    <scope>NUCLEOTIDE SEQUENCE</scope>
    <source>
        <strain evidence="5">9366</strain>
    </source>
</reference>
<evidence type="ECO:0000313" key="5">
    <source>
        <dbReference type="EMBL" id="HIU63395.1"/>
    </source>
</evidence>
<name>A0A9D1SKM0_9FIRM</name>
<comment type="similarity">
    <text evidence="3">Belongs to the peptidase U32 family.</text>
</comment>
<dbReference type="Gene3D" id="2.40.30.10">
    <property type="entry name" value="Translation factors"/>
    <property type="match status" value="1"/>
</dbReference>
<accession>A0A9D1SKM0</accession>
<dbReference type="PANTHER" id="PTHR30217:SF6">
    <property type="entry name" value="TRNA HYDROXYLATION PROTEIN P"/>
    <property type="match status" value="1"/>
</dbReference>
<organism evidence="5 6">
    <name type="scientific">Candidatus Caccalectryoclostridium excrementigallinarum</name>
    <dbReference type="NCBI Taxonomy" id="2840710"/>
    <lineage>
        <taxon>Bacteria</taxon>
        <taxon>Bacillati</taxon>
        <taxon>Bacillota</taxon>
        <taxon>Clostridia</taxon>
        <taxon>Christensenellales</taxon>
        <taxon>Christensenellaceae</taxon>
        <taxon>Christensenellaceae incertae sedis</taxon>
        <taxon>Candidatus Caccalectryoclostridium</taxon>
    </lineage>
</organism>
<reference evidence="5" key="1">
    <citation type="submission" date="2020-10" db="EMBL/GenBank/DDBJ databases">
        <authorList>
            <person name="Gilroy R."/>
        </authorList>
    </citation>
    <scope>NUCLEOTIDE SEQUENCE</scope>
    <source>
        <strain evidence="5">9366</strain>
    </source>
</reference>
<keyword evidence="2" id="KW-0378">Hydrolase</keyword>
<dbReference type="EMBL" id="DVNJ01000032">
    <property type="protein sequence ID" value="HIU63395.1"/>
    <property type="molecule type" value="Genomic_DNA"/>
</dbReference>
<dbReference type="PANTHER" id="PTHR30217">
    <property type="entry name" value="PEPTIDASE U32 FAMILY"/>
    <property type="match status" value="1"/>
</dbReference>
<dbReference type="Proteomes" id="UP000824145">
    <property type="component" value="Unassembled WGS sequence"/>
</dbReference>
<gene>
    <name evidence="5" type="ORF">IAB07_06480</name>
</gene>
<dbReference type="Pfam" id="PF16325">
    <property type="entry name" value="Peptidase_U32_C"/>
    <property type="match status" value="1"/>
</dbReference>
<evidence type="ECO:0000256" key="3">
    <source>
        <dbReference type="ARBA" id="ARBA00038374"/>
    </source>
</evidence>
<proteinExistence type="inferred from homology"/>
<dbReference type="PROSITE" id="PS01276">
    <property type="entry name" value="PEPTIDASE_U32"/>
    <property type="match status" value="1"/>
</dbReference>
<dbReference type="AlphaFoldDB" id="A0A9D1SKM0"/>
<evidence type="ECO:0000256" key="2">
    <source>
        <dbReference type="ARBA" id="ARBA00022801"/>
    </source>
</evidence>
<evidence type="ECO:0000256" key="1">
    <source>
        <dbReference type="ARBA" id="ARBA00022670"/>
    </source>
</evidence>
<evidence type="ECO:0000259" key="4">
    <source>
        <dbReference type="Pfam" id="PF16325"/>
    </source>
</evidence>
<evidence type="ECO:0000313" key="6">
    <source>
        <dbReference type="Proteomes" id="UP000824145"/>
    </source>
</evidence>
<keyword evidence="1" id="KW-0645">Protease</keyword>
<comment type="caution">
    <text evidence="5">The sequence shown here is derived from an EMBL/GenBank/DDBJ whole genome shotgun (WGS) entry which is preliminary data.</text>
</comment>